<evidence type="ECO:0000256" key="7">
    <source>
        <dbReference type="ARBA" id="ARBA00023136"/>
    </source>
</evidence>
<evidence type="ECO:0000256" key="3">
    <source>
        <dbReference type="ARBA" id="ARBA00022448"/>
    </source>
</evidence>
<keyword evidence="6 8" id="KW-1133">Transmembrane helix</keyword>
<keyword evidence="5 8" id="KW-0812">Transmembrane</keyword>
<comment type="subcellular location">
    <subcellularLocation>
        <location evidence="1">Membrane</location>
        <topology evidence="1">Multi-pass membrane protein</topology>
    </subcellularLocation>
</comment>
<dbReference type="GO" id="GO:0009847">
    <property type="term" value="P:spore germination"/>
    <property type="evidence" value="ECO:0007669"/>
    <property type="project" value="InterPro"/>
</dbReference>
<evidence type="ECO:0000256" key="6">
    <source>
        <dbReference type="ARBA" id="ARBA00022989"/>
    </source>
</evidence>
<gene>
    <name evidence="9" type="ORF">DS031_07815</name>
</gene>
<protein>
    <submittedName>
        <fullName evidence="9">Spore gernimation protein</fullName>
    </submittedName>
</protein>
<organism evidence="9 10">
    <name type="scientific">Bacillus taeanensis</name>
    <dbReference type="NCBI Taxonomy" id="273032"/>
    <lineage>
        <taxon>Bacteria</taxon>
        <taxon>Bacillati</taxon>
        <taxon>Bacillota</taxon>
        <taxon>Bacilli</taxon>
        <taxon>Bacillales</taxon>
        <taxon>Bacillaceae</taxon>
        <taxon>Bacillus</taxon>
    </lineage>
</organism>
<feature type="transmembrane region" description="Helical" evidence="8">
    <location>
        <begin position="335"/>
        <end position="355"/>
    </location>
</feature>
<feature type="transmembrane region" description="Helical" evidence="8">
    <location>
        <begin position="115"/>
        <end position="134"/>
    </location>
</feature>
<feature type="transmembrane region" description="Helical" evidence="8">
    <location>
        <begin position="40"/>
        <end position="60"/>
    </location>
</feature>
<dbReference type="NCBIfam" id="TIGR00912">
    <property type="entry name" value="2A0309"/>
    <property type="match status" value="1"/>
</dbReference>
<evidence type="ECO:0000313" key="9">
    <source>
        <dbReference type="EMBL" id="RBW70195.1"/>
    </source>
</evidence>
<keyword evidence="7 8" id="KW-0472">Membrane</keyword>
<reference evidence="9 10" key="1">
    <citation type="submission" date="2018-07" db="EMBL/GenBank/DDBJ databases">
        <title>Lottiidibacillus patelloidae gen. nov., sp. nov., isolated from the intestinal tract of a marine limpet and the reclassification of B. taeanensis BH030017T, B. algicola KMM 3737T and B. hwajinpoensis SW-72T as genus Lottiidibacillus.</title>
        <authorList>
            <person name="Liu R."/>
            <person name="Huang Z."/>
        </authorList>
    </citation>
    <scope>NUCLEOTIDE SEQUENCE [LARGE SCALE GENOMIC DNA]</scope>
    <source>
        <strain evidence="9 10">BH030017</strain>
    </source>
</reference>
<dbReference type="OrthoDB" id="2078716at2"/>
<feature type="transmembrane region" description="Helical" evidence="8">
    <location>
        <begin position="12"/>
        <end position="34"/>
    </location>
</feature>
<feature type="transmembrane region" description="Helical" evidence="8">
    <location>
        <begin position="146"/>
        <end position="163"/>
    </location>
</feature>
<evidence type="ECO:0000256" key="4">
    <source>
        <dbReference type="ARBA" id="ARBA00022544"/>
    </source>
</evidence>
<feature type="transmembrane region" description="Helical" evidence="8">
    <location>
        <begin position="72"/>
        <end position="95"/>
    </location>
</feature>
<evidence type="ECO:0000313" key="10">
    <source>
        <dbReference type="Proteomes" id="UP000253314"/>
    </source>
</evidence>
<dbReference type="PANTHER" id="PTHR34975:SF2">
    <property type="entry name" value="SPORE GERMINATION PROTEIN A2"/>
    <property type="match status" value="1"/>
</dbReference>
<keyword evidence="10" id="KW-1185">Reference proteome</keyword>
<dbReference type="PANTHER" id="PTHR34975">
    <property type="entry name" value="SPORE GERMINATION PROTEIN A2"/>
    <property type="match status" value="1"/>
</dbReference>
<name>A0A366XYH5_9BACI</name>
<dbReference type="Proteomes" id="UP000253314">
    <property type="component" value="Unassembled WGS sequence"/>
</dbReference>
<dbReference type="EMBL" id="QOCW01000006">
    <property type="protein sequence ID" value="RBW70195.1"/>
    <property type="molecule type" value="Genomic_DNA"/>
</dbReference>
<keyword evidence="3" id="KW-0813">Transport</keyword>
<dbReference type="Gene3D" id="1.20.1740.10">
    <property type="entry name" value="Amino acid/polyamine transporter I"/>
    <property type="match status" value="1"/>
</dbReference>
<dbReference type="PRINTS" id="PR01414">
    <property type="entry name" value="CCMBBIOGNSIS"/>
</dbReference>
<comment type="caution">
    <text evidence="9">The sequence shown here is derived from an EMBL/GenBank/DDBJ whole genome shotgun (WGS) entry which is preliminary data.</text>
</comment>
<feature type="transmembrane region" description="Helical" evidence="8">
    <location>
        <begin position="215"/>
        <end position="238"/>
    </location>
</feature>
<dbReference type="AlphaFoldDB" id="A0A366XYH5"/>
<comment type="similarity">
    <text evidence="2">Belongs to the amino acid-polyamine-organocation (APC) superfamily. Spore germination protein (SGP) (TC 2.A.3.9) family.</text>
</comment>
<feature type="transmembrane region" description="Helical" evidence="8">
    <location>
        <begin position="183"/>
        <end position="203"/>
    </location>
</feature>
<evidence type="ECO:0000256" key="5">
    <source>
        <dbReference type="ARBA" id="ARBA00022692"/>
    </source>
</evidence>
<dbReference type="Pfam" id="PF03845">
    <property type="entry name" value="Spore_permease"/>
    <property type="match status" value="1"/>
</dbReference>
<evidence type="ECO:0000256" key="1">
    <source>
        <dbReference type="ARBA" id="ARBA00004141"/>
    </source>
</evidence>
<accession>A0A366XYH5</accession>
<keyword evidence="4" id="KW-0309">Germination</keyword>
<feature type="transmembrane region" description="Helical" evidence="8">
    <location>
        <begin position="304"/>
        <end position="329"/>
    </location>
</feature>
<proteinExistence type="inferred from homology"/>
<feature type="transmembrane region" description="Helical" evidence="8">
    <location>
        <begin position="270"/>
        <end position="292"/>
    </location>
</feature>
<evidence type="ECO:0000256" key="8">
    <source>
        <dbReference type="SAM" id="Phobius"/>
    </source>
</evidence>
<evidence type="ECO:0000256" key="2">
    <source>
        <dbReference type="ARBA" id="ARBA00007998"/>
    </source>
</evidence>
<sequence>MEKGKISALQLAMMMYLEIIATGILFLPATTFSYAGRDLWISPILASVIGFLTVFIVYRLSQFYPKDTIIQYSTDILGVIPGKVVGAAILLFYMQGISNTIWQYGEFINSSFLPHTPQIVVLGSMILACAFAVRGGIEVMGRIAEMIIPIFLLLFLFIIILLLPDAEVKHLFPIMGKGIIPSIKGAAFVNIWFGQFLFLSFFLPFVTDQKKGGKWGVVSALVVLLTMVVTNLITLFVLGEATGSFYSPVMTAVKYISIADFLSHLEALVMAIWIAGAFIKICVFYYVVVLGTAQWLNFSDYRPIVFPLGFLMVLLAAWQFPTTAAYFSYNRTVDPFLNPIIQTSIPMFLLLVAYIRKGKHQKKEEQKG</sequence>
<dbReference type="InterPro" id="IPR004761">
    <property type="entry name" value="Spore_GerAB"/>
</dbReference>
<dbReference type="GO" id="GO:0016020">
    <property type="term" value="C:membrane"/>
    <property type="evidence" value="ECO:0007669"/>
    <property type="project" value="UniProtKB-SubCell"/>
</dbReference>